<feature type="repeat" description="ANK" evidence="3">
    <location>
        <begin position="360"/>
        <end position="392"/>
    </location>
</feature>
<dbReference type="EMBL" id="KQ257460">
    <property type="protein sequence ID" value="KNC98442.1"/>
    <property type="molecule type" value="Genomic_DNA"/>
</dbReference>
<dbReference type="eggNOG" id="KOG4177">
    <property type="taxonomic scope" value="Eukaryota"/>
</dbReference>
<proteinExistence type="predicted"/>
<dbReference type="OMA" id="PADHACE"/>
<evidence type="ECO:0000313" key="5">
    <source>
        <dbReference type="Proteomes" id="UP000053201"/>
    </source>
</evidence>
<keyword evidence="5" id="KW-1185">Reference proteome</keyword>
<evidence type="ECO:0000256" key="1">
    <source>
        <dbReference type="ARBA" id="ARBA00022737"/>
    </source>
</evidence>
<dbReference type="SMART" id="SM00248">
    <property type="entry name" value="ANK"/>
    <property type="match status" value="9"/>
</dbReference>
<evidence type="ECO:0000256" key="3">
    <source>
        <dbReference type="PROSITE-ProRule" id="PRU00023"/>
    </source>
</evidence>
<dbReference type="PANTHER" id="PTHR24126">
    <property type="entry name" value="ANKYRIN REPEAT, PH AND SEC7 DOMAIN CONTAINING PROTEIN SECG-RELATED"/>
    <property type="match status" value="1"/>
</dbReference>
<keyword evidence="2 3" id="KW-0040">ANK repeat</keyword>
<dbReference type="InterPro" id="IPR036770">
    <property type="entry name" value="Ankyrin_rpt-contain_sf"/>
</dbReference>
<dbReference type="PROSITE" id="PS50297">
    <property type="entry name" value="ANK_REP_REGION"/>
    <property type="match status" value="3"/>
</dbReference>
<gene>
    <name evidence="4" type="ORF">SPPG_06147</name>
</gene>
<evidence type="ECO:0000256" key="2">
    <source>
        <dbReference type="ARBA" id="ARBA00023043"/>
    </source>
</evidence>
<dbReference type="Pfam" id="PF12796">
    <property type="entry name" value="Ank_2"/>
    <property type="match status" value="3"/>
</dbReference>
<name>A0A0L0HB48_SPIPD</name>
<protein>
    <submittedName>
        <fullName evidence="4">Uncharacterized protein</fullName>
    </submittedName>
</protein>
<accession>A0A0L0HB48</accession>
<dbReference type="InterPro" id="IPR002110">
    <property type="entry name" value="Ankyrin_rpt"/>
</dbReference>
<keyword evidence="1" id="KW-0677">Repeat</keyword>
<evidence type="ECO:0000313" key="4">
    <source>
        <dbReference type="EMBL" id="KNC98442.1"/>
    </source>
</evidence>
<sequence length="507" mass="55823">MELPVEIIRLIALQSSPDVAARSRRCCRILWEVVSTLDLFKLKLAYLCRNPKKALSQAVRTSWPGFGKVVPEDEGFGKILRVNYCDPMRTHHADTHRDWVTEAVQILVRRGFVDNGFGALRAAAARGDLKLVRFLMQAAHPVVTTDVPVPITLTHQMRIRCMSQVSREFDPLVVAAANGNVSVVEEILKFQPLMRKAAEEALRAAVAQGHVNVVRILIMAGAETHLDQLHMRSRTPWEDDHTILQLAASLGHLRIIRELVATGSNPNDRTALREAVEAGHRVVVSELLGYGLKATLEILKIAVRFGHVEITEDLLRARGNRHGDLDAALRIAARYGQFDVVQSLIERGACVNLCGRNSKRQGSPLREAAIAGRADIVKALIKAGAQVDAQNNVALRLAAAKGHHETVQILLDTGKADVHAGAEYALSHAIGQGHTEVVSILLQHNADPSARGGKIIQTAKELRDPYRISQLLHMCVSTNSCNNLLAAPLILALLMISYEKRYQWAGW</sequence>
<dbReference type="PANTHER" id="PTHR24126:SF14">
    <property type="entry name" value="ANK_REP_REGION DOMAIN-CONTAINING PROTEIN"/>
    <property type="match status" value="1"/>
</dbReference>
<dbReference type="InParanoid" id="A0A0L0HB48"/>
<feature type="repeat" description="ANK" evidence="3">
    <location>
        <begin position="239"/>
        <end position="271"/>
    </location>
</feature>
<dbReference type="SUPFAM" id="SSF48403">
    <property type="entry name" value="Ankyrin repeat"/>
    <property type="match status" value="1"/>
</dbReference>
<dbReference type="VEuPathDB" id="FungiDB:SPPG_06147"/>
<feature type="repeat" description="ANK" evidence="3">
    <location>
        <begin position="324"/>
        <end position="356"/>
    </location>
</feature>
<organism evidence="4 5">
    <name type="scientific">Spizellomyces punctatus (strain DAOM BR117)</name>
    <dbReference type="NCBI Taxonomy" id="645134"/>
    <lineage>
        <taxon>Eukaryota</taxon>
        <taxon>Fungi</taxon>
        <taxon>Fungi incertae sedis</taxon>
        <taxon>Chytridiomycota</taxon>
        <taxon>Chytridiomycota incertae sedis</taxon>
        <taxon>Chytridiomycetes</taxon>
        <taxon>Spizellomycetales</taxon>
        <taxon>Spizellomycetaceae</taxon>
        <taxon>Spizellomyces</taxon>
    </lineage>
</organism>
<dbReference type="Gene3D" id="1.25.40.20">
    <property type="entry name" value="Ankyrin repeat-containing domain"/>
    <property type="match status" value="3"/>
</dbReference>
<reference evidence="4 5" key="1">
    <citation type="submission" date="2009-08" db="EMBL/GenBank/DDBJ databases">
        <title>The Genome Sequence of Spizellomyces punctatus strain DAOM BR117.</title>
        <authorList>
            <consortium name="The Broad Institute Genome Sequencing Platform"/>
            <person name="Russ C."/>
            <person name="Cuomo C."/>
            <person name="Shea T."/>
            <person name="Young S.K."/>
            <person name="Zeng Q."/>
            <person name="Koehrsen M."/>
            <person name="Haas B."/>
            <person name="Borodovsky M."/>
            <person name="Guigo R."/>
            <person name="Alvarado L."/>
            <person name="Berlin A."/>
            <person name="Bochicchio J."/>
            <person name="Borenstein D."/>
            <person name="Chapman S."/>
            <person name="Chen Z."/>
            <person name="Engels R."/>
            <person name="Freedman E."/>
            <person name="Gellesch M."/>
            <person name="Goldberg J."/>
            <person name="Griggs A."/>
            <person name="Gujja S."/>
            <person name="Heiman D."/>
            <person name="Hepburn T."/>
            <person name="Howarth C."/>
            <person name="Jen D."/>
            <person name="Larson L."/>
            <person name="Lewis B."/>
            <person name="Mehta T."/>
            <person name="Park D."/>
            <person name="Pearson M."/>
            <person name="Roberts A."/>
            <person name="Saif S."/>
            <person name="Shenoy N."/>
            <person name="Sisk P."/>
            <person name="Stolte C."/>
            <person name="Sykes S."/>
            <person name="Thomson T."/>
            <person name="Walk T."/>
            <person name="White J."/>
            <person name="Yandava C."/>
            <person name="Burger G."/>
            <person name="Gray M.W."/>
            <person name="Holland P.W.H."/>
            <person name="King N."/>
            <person name="Lang F.B.F."/>
            <person name="Roger A.J."/>
            <person name="Ruiz-Trillo I."/>
            <person name="Lander E."/>
            <person name="Nusbaum C."/>
        </authorList>
    </citation>
    <scope>NUCLEOTIDE SEQUENCE [LARGE SCALE GENOMIC DNA]</scope>
    <source>
        <strain evidence="4 5">DAOM BR117</strain>
    </source>
</reference>
<dbReference type="STRING" id="645134.A0A0L0HB48"/>
<dbReference type="AlphaFoldDB" id="A0A0L0HB48"/>
<dbReference type="PROSITE" id="PS50088">
    <property type="entry name" value="ANK_REPEAT"/>
    <property type="match status" value="3"/>
</dbReference>
<dbReference type="RefSeq" id="XP_016606482.1">
    <property type="nucleotide sequence ID" value="XM_016754351.1"/>
</dbReference>
<dbReference type="OrthoDB" id="2163089at2759"/>
<dbReference type="GeneID" id="27689476"/>
<dbReference type="Proteomes" id="UP000053201">
    <property type="component" value="Unassembled WGS sequence"/>
</dbReference>